<dbReference type="RefSeq" id="WP_189377815.1">
    <property type="nucleotide sequence ID" value="NZ_BNAH01000005.1"/>
</dbReference>
<dbReference type="Gene3D" id="3.90.640.10">
    <property type="entry name" value="Actin, Chain A, domain 4"/>
    <property type="match status" value="1"/>
</dbReference>
<dbReference type="InterPro" id="IPR043129">
    <property type="entry name" value="ATPase_NBD"/>
</dbReference>
<sequence length="620" mass="66492">MALLQIAEPGQSTTPHEHRLAAGIDLGTTNSLIASVRSGLAETLTDDQGNDILPSIVSYQNEQTLVGHTAKAFSVSDPENTIVSAKRLIGRSLTDIQSKYPSLPYQFSGDDNHPSIMTRQGEINPVQVSAEILKTLVKRAEITLGDELTGVVITVPAYFDDAQRQSTKDAATLAGVNVLRLLNEPTAAAVAYGLDSGKEGVIAVYDLGGGTFDISILRLNKGVFEVMATGGDSALGGDDFDVMIVDHIIEQAKLTRPLSTSLERQLLEQACIAKEALTTSDQHVINLSLPEGNSWQGELSKTTFEQLIQPLVAKTLRACRRALKDAGVSTSDVNEVVMVGGSTRVPLVRTETQKYFGQEPLTSIDPDKVVAIGAAVQADILAGNKPDSDMLLLDVIPLSLGLETMGGLVEKVIARNTTIPVAKAQEFTTFKDGQTAMAIHVLQGERELVEDCRSLARFELRGIPAMAAGAAHIRVTFKVDADGLLEVSAMEKSTGVETGITVKPSFGLEEQQITDMLKASMSNAEQDMQARMLKEQQVEASRVIESIQSALAADSHLLSEEEVADINRSITELAQVSQSNDSDSIETAIEKLNNKTAAFAERRMDSSIRTALSGHSVDEV</sequence>
<dbReference type="InterPro" id="IPR029047">
    <property type="entry name" value="HSP70_peptide-bd_sf"/>
</dbReference>
<dbReference type="SUPFAM" id="SSF100934">
    <property type="entry name" value="Heat shock protein 70kD (HSP70), C-terminal subdomain"/>
    <property type="match status" value="1"/>
</dbReference>
<dbReference type="Gene3D" id="1.20.1270.10">
    <property type="match status" value="1"/>
</dbReference>
<dbReference type="SUPFAM" id="SSF100920">
    <property type="entry name" value="Heat shock protein 70kD (HSP70), peptide-binding domain"/>
    <property type="match status" value="1"/>
</dbReference>
<dbReference type="InterPro" id="IPR013126">
    <property type="entry name" value="Hsp_70_fam"/>
</dbReference>
<dbReference type="InterPro" id="IPR029048">
    <property type="entry name" value="HSP70_C_sf"/>
</dbReference>
<dbReference type="CDD" id="cd10236">
    <property type="entry name" value="ASKHA_NBD_HSP70_HscA"/>
    <property type="match status" value="1"/>
</dbReference>
<keyword evidence="8" id="KW-1185">Reference proteome</keyword>
<comment type="similarity">
    <text evidence="1 5 6">Belongs to the heat shock protein 70 family.</text>
</comment>
<dbReference type="Proteomes" id="UP000626370">
    <property type="component" value="Unassembled WGS sequence"/>
</dbReference>
<evidence type="ECO:0000256" key="5">
    <source>
        <dbReference type="HAMAP-Rule" id="MF_00679"/>
    </source>
</evidence>
<evidence type="ECO:0000256" key="2">
    <source>
        <dbReference type="ARBA" id="ARBA00022741"/>
    </source>
</evidence>
<dbReference type="InterPro" id="IPR010236">
    <property type="entry name" value="ISC_FeS_clus_asmbl_HscA"/>
</dbReference>
<name>A0ABQ3ILI4_9GAMM</name>
<dbReference type="HAMAP" id="MF_00679">
    <property type="entry name" value="HscA"/>
    <property type="match status" value="1"/>
</dbReference>
<dbReference type="Pfam" id="PF00012">
    <property type="entry name" value="HSP70"/>
    <property type="match status" value="1"/>
</dbReference>
<evidence type="ECO:0000313" key="8">
    <source>
        <dbReference type="Proteomes" id="UP000626370"/>
    </source>
</evidence>
<comment type="caution">
    <text evidence="7">The sequence shown here is derived from an EMBL/GenBank/DDBJ whole genome shotgun (WGS) entry which is preliminary data.</text>
</comment>
<keyword evidence="2 5" id="KW-0547">Nucleotide-binding</keyword>
<proteinExistence type="inferred from homology"/>
<dbReference type="NCBIfam" id="TIGR01991">
    <property type="entry name" value="HscA"/>
    <property type="match status" value="1"/>
</dbReference>
<dbReference type="SUPFAM" id="SSF53067">
    <property type="entry name" value="Actin-like ATPase domain"/>
    <property type="match status" value="2"/>
</dbReference>
<dbReference type="PRINTS" id="PR00301">
    <property type="entry name" value="HEATSHOCK70"/>
</dbReference>
<gene>
    <name evidence="5 7" type="primary">hscA</name>
    <name evidence="7" type="ORF">GCM10011501_16850</name>
</gene>
<reference evidence="8" key="1">
    <citation type="journal article" date="2019" name="Int. J. Syst. Evol. Microbiol.">
        <title>The Global Catalogue of Microorganisms (GCM) 10K type strain sequencing project: providing services to taxonomists for standard genome sequencing and annotation.</title>
        <authorList>
            <consortium name="The Broad Institute Genomics Platform"/>
            <consortium name="The Broad Institute Genome Sequencing Center for Infectious Disease"/>
            <person name="Wu L."/>
            <person name="Ma J."/>
        </authorList>
    </citation>
    <scope>NUCLEOTIDE SEQUENCE [LARGE SCALE GENOMIC DNA]</scope>
    <source>
        <strain evidence="8">CGMCC 1.15922</strain>
    </source>
</reference>
<dbReference type="PROSITE" id="PS00329">
    <property type="entry name" value="HSP70_2"/>
    <property type="match status" value="1"/>
</dbReference>
<keyword evidence="4 5" id="KW-0143">Chaperone</keyword>
<dbReference type="PROSITE" id="PS01036">
    <property type="entry name" value="HSP70_3"/>
    <property type="match status" value="1"/>
</dbReference>
<dbReference type="PROSITE" id="PS00297">
    <property type="entry name" value="HSP70_1"/>
    <property type="match status" value="1"/>
</dbReference>
<evidence type="ECO:0000313" key="7">
    <source>
        <dbReference type="EMBL" id="GHE87920.1"/>
    </source>
</evidence>
<dbReference type="EMBL" id="BNAH01000005">
    <property type="protein sequence ID" value="GHE87920.1"/>
    <property type="molecule type" value="Genomic_DNA"/>
</dbReference>
<keyword evidence="3 5" id="KW-0067">ATP-binding</keyword>
<evidence type="ECO:0000256" key="3">
    <source>
        <dbReference type="ARBA" id="ARBA00022840"/>
    </source>
</evidence>
<dbReference type="PANTHER" id="PTHR19375">
    <property type="entry name" value="HEAT SHOCK PROTEIN 70KDA"/>
    <property type="match status" value="1"/>
</dbReference>
<evidence type="ECO:0000256" key="4">
    <source>
        <dbReference type="ARBA" id="ARBA00023186"/>
    </source>
</evidence>
<dbReference type="Gene3D" id="3.30.420.40">
    <property type="match status" value="2"/>
</dbReference>
<dbReference type="InterPro" id="IPR018181">
    <property type="entry name" value="Heat_shock_70_CS"/>
</dbReference>
<dbReference type="InterPro" id="IPR042039">
    <property type="entry name" value="HscA_NBD"/>
</dbReference>
<dbReference type="Gene3D" id="2.60.34.10">
    <property type="entry name" value="Substrate Binding Domain Of DNAk, Chain A, domain 1"/>
    <property type="match status" value="1"/>
</dbReference>
<dbReference type="NCBIfam" id="NF003520">
    <property type="entry name" value="PRK05183.1"/>
    <property type="match status" value="1"/>
</dbReference>
<protein>
    <recommendedName>
        <fullName evidence="5">Chaperone protein HscA homolog</fullName>
    </recommendedName>
</protein>
<organism evidence="7 8">
    <name type="scientific">Thalassotalea profundi</name>
    <dbReference type="NCBI Taxonomy" id="2036687"/>
    <lineage>
        <taxon>Bacteria</taxon>
        <taxon>Pseudomonadati</taxon>
        <taxon>Pseudomonadota</taxon>
        <taxon>Gammaproteobacteria</taxon>
        <taxon>Alteromonadales</taxon>
        <taxon>Colwelliaceae</taxon>
        <taxon>Thalassotalea</taxon>
    </lineage>
</organism>
<comment type="function">
    <text evidence="5">Chaperone involved in the maturation of iron-sulfur cluster-containing proteins. Has a low intrinsic ATPase activity which is markedly stimulated by HscB.</text>
</comment>
<evidence type="ECO:0000256" key="1">
    <source>
        <dbReference type="ARBA" id="ARBA00007381"/>
    </source>
</evidence>
<evidence type="ECO:0000256" key="6">
    <source>
        <dbReference type="RuleBase" id="RU003322"/>
    </source>
</evidence>
<accession>A0ABQ3ILI4</accession>